<dbReference type="AlphaFoldDB" id="A0A9X0CWX1"/>
<sequence>MPGNCLRKCQHRCTPDCEFRCCVAPPRPAIVAPQPLPRPAVPVQSCASYCRVPVFLTAVLAAASRSTSFNQLHQCYRRLLR</sequence>
<evidence type="ECO:0000313" key="1">
    <source>
        <dbReference type="EMBL" id="KAJ7377368.1"/>
    </source>
</evidence>
<protein>
    <submittedName>
        <fullName evidence="1">Uncharacterized protein</fullName>
    </submittedName>
</protein>
<dbReference type="OrthoDB" id="5990680at2759"/>
<gene>
    <name evidence="1" type="ORF">OS493_029727</name>
</gene>
<dbReference type="Proteomes" id="UP001163046">
    <property type="component" value="Unassembled WGS sequence"/>
</dbReference>
<accession>A0A9X0CWX1</accession>
<evidence type="ECO:0000313" key="2">
    <source>
        <dbReference type="Proteomes" id="UP001163046"/>
    </source>
</evidence>
<dbReference type="EMBL" id="MU826380">
    <property type="protein sequence ID" value="KAJ7377368.1"/>
    <property type="molecule type" value="Genomic_DNA"/>
</dbReference>
<proteinExistence type="predicted"/>
<reference evidence="1" key="1">
    <citation type="submission" date="2023-01" db="EMBL/GenBank/DDBJ databases">
        <title>Genome assembly of the deep-sea coral Lophelia pertusa.</title>
        <authorList>
            <person name="Herrera S."/>
            <person name="Cordes E."/>
        </authorList>
    </citation>
    <scope>NUCLEOTIDE SEQUENCE</scope>
    <source>
        <strain evidence="1">USNM1676648</strain>
        <tissue evidence="1">Polyp</tissue>
    </source>
</reference>
<keyword evidence="2" id="KW-1185">Reference proteome</keyword>
<name>A0A9X0CWX1_9CNID</name>
<comment type="caution">
    <text evidence="1">The sequence shown here is derived from an EMBL/GenBank/DDBJ whole genome shotgun (WGS) entry which is preliminary data.</text>
</comment>
<organism evidence="1 2">
    <name type="scientific">Desmophyllum pertusum</name>
    <dbReference type="NCBI Taxonomy" id="174260"/>
    <lineage>
        <taxon>Eukaryota</taxon>
        <taxon>Metazoa</taxon>
        <taxon>Cnidaria</taxon>
        <taxon>Anthozoa</taxon>
        <taxon>Hexacorallia</taxon>
        <taxon>Scleractinia</taxon>
        <taxon>Caryophylliina</taxon>
        <taxon>Caryophylliidae</taxon>
        <taxon>Desmophyllum</taxon>
    </lineage>
</organism>